<name>A0A380ASH7_9GAMM</name>
<dbReference type="Proteomes" id="UP000255529">
    <property type="component" value="Unassembled WGS sequence"/>
</dbReference>
<dbReference type="EMBL" id="UGYN01000002">
    <property type="protein sequence ID" value="SUI86173.1"/>
    <property type="molecule type" value="Genomic_DNA"/>
</dbReference>
<sequence length="75" mass="9280">MKCVSGIEVLPLMAVAHRVYRWWMLREARRTWQERGDFRKYAISQGWLTDWQRQHFGWDYYGIRYLVRRATEGLK</sequence>
<protein>
    <submittedName>
        <fullName evidence="1">Uncharacterized protein</fullName>
    </submittedName>
</protein>
<accession>A0A380ASH7</accession>
<evidence type="ECO:0000313" key="2">
    <source>
        <dbReference type="Proteomes" id="UP000255529"/>
    </source>
</evidence>
<proteinExistence type="predicted"/>
<reference evidence="1 2" key="1">
    <citation type="submission" date="2018-06" db="EMBL/GenBank/DDBJ databases">
        <authorList>
            <consortium name="Pathogen Informatics"/>
            <person name="Doyle S."/>
        </authorList>
    </citation>
    <scope>NUCLEOTIDE SEQUENCE [LARGE SCALE GENOMIC DNA]</scope>
    <source>
        <strain evidence="1 2">NCTC11544</strain>
    </source>
</reference>
<organism evidence="1 2">
    <name type="scientific">Serratia quinivorans</name>
    <dbReference type="NCBI Taxonomy" id="137545"/>
    <lineage>
        <taxon>Bacteria</taxon>
        <taxon>Pseudomonadati</taxon>
        <taxon>Pseudomonadota</taxon>
        <taxon>Gammaproteobacteria</taxon>
        <taxon>Enterobacterales</taxon>
        <taxon>Yersiniaceae</taxon>
        <taxon>Serratia</taxon>
    </lineage>
</organism>
<dbReference type="AlphaFoldDB" id="A0A380ASH7"/>
<evidence type="ECO:0000313" key="1">
    <source>
        <dbReference type="EMBL" id="SUI86173.1"/>
    </source>
</evidence>
<gene>
    <name evidence="1" type="ORF">NCTC11544_04905</name>
</gene>